<gene>
    <name evidence="1" type="ORF">Q0812_02985</name>
</gene>
<keyword evidence="2" id="KW-1185">Reference proteome</keyword>
<dbReference type="Proteomes" id="UP001169063">
    <property type="component" value="Unassembled WGS sequence"/>
</dbReference>
<comment type="caution">
    <text evidence="1">The sequence shown here is derived from an EMBL/GenBank/DDBJ whole genome shotgun (WGS) entry which is preliminary data.</text>
</comment>
<proteinExistence type="predicted"/>
<dbReference type="RefSeq" id="WP_302108804.1">
    <property type="nucleotide sequence ID" value="NZ_JAUKTR010000001.1"/>
</dbReference>
<name>A0ABT8SJ33_9CAUL</name>
<evidence type="ECO:0008006" key="3">
    <source>
        <dbReference type="Google" id="ProtNLM"/>
    </source>
</evidence>
<evidence type="ECO:0000313" key="2">
    <source>
        <dbReference type="Proteomes" id="UP001169063"/>
    </source>
</evidence>
<evidence type="ECO:0000313" key="1">
    <source>
        <dbReference type="EMBL" id="MDO1558391.1"/>
    </source>
</evidence>
<accession>A0ABT8SJ33</accession>
<protein>
    <recommendedName>
        <fullName evidence="3">Secreted protein</fullName>
    </recommendedName>
</protein>
<dbReference type="EMBL" id="JAUKTR010000001">
    <property type="protein sequence ID" value="MDO1558391.1"/>
    <property type="molecule type" value="Genomic_DNA"/>
</dbReference>
<organism evidence="1 2">
    <name type="scientific">Peiella sedimenti</name>
    <dbReference type="NCBI Taxonomy" id="3061083"/>
    <lineage>
        <taxon>Bacteria</taxon>
        <taxon>Pseudomonadati</taxon>
        <taxon>Pseudomonadota</taxon>
        <taxon>Alphaproteobacteria</taxon>
        <taxon>Caulobacterales</taxon>
        <taxon>Caulobacteraceae</taxon>
        <taxon>Peiella</taxon>
    </lineage>
</organism>
<sequence>MKRPMILLGGLGVALALSGFTSPDTRPAPDAITLCLTSLGTQVAAVCRNPGGSQSGYEGFCVCPIEARQVAAPPCPEGEDPPTPNREYERARMEAARDGSLYGDSYNGQAMCLRPRDHRG</sequence>
<reference evidence="1" key="1">
    <citation type="submission" date="2023-07" db="EMBL/GenBank/DDBJ databases">
        <title>Brevundimonas soil sp. nov., isolated from the soil of chemical plant.</title>
        <authorList>
            <person name="Wu N."/>
        </authorList>
    </citation>
    <scope>NUCLEOTIDE SEQUENCE</scope>
    <source>
        <strain evidence="1">XZ-24</strain>
    </source>
</reference>